<sequence length="167" mass="19994">MKKENISPQSLLLAWENKALIKQALKKANVYRTYNDYEDLFHEGLITYAQLLDQFTGKSLSEINKLAHKKIFWKINDELRKNQRRSELFLPIEDQEFELEERLSREDWLALATELGQLSQVESLIFKEHFIHKRPLKTLAQRYNFSLRTLSRKKGELVSRMRTKLKR</sequence>
<gene>
    <name evidence="1" type="ORF">L2422_02000</name>
</gene>
<accession>A0AAP3GVH3</accession>
<dbReference type="RefSeq" id="WP_167802774.1">
    <property type="nucleotide sequence ID" value="NZ_JAKEYK010000013.1"/>
</dbReference>
<dbReference type="Proteomes" id="UP001213015">
    <property type="component" value="Unassembled WGS sequence"/>
</dbReference>
<evidence type="ECO:0000313" key="1">
    <source>
        <dbReference type="EMBL" id="MCZ3844299.1"/>
    </source>
</evidence>
<dbReference type="SUPFAM" id="SSF88659">
    <property type="entry name" value="Sigma3 and sigma4 domains of RNA polymerase sigma factors"/>
    <property type="match status" value="1"/>
</dbReference>
<organism evidence="1 2">
    <name type="scientific">Lactobacillus mulieris</name>
    <dbReference type="NCBI Taxonomy" id="2508708"/>
    <lineage>
        <taxon>Bacteria</taxon>
        <taxon>Bacillati</taxon>
        <taxon>Bacillota</taxon>
        <taxon>Bacilli</taxon>
        <taxon>Lactobacillales</taxon>
        <taxon>Lactobacillaceae</taxon>
        <taxon>Lactobacillus</taxon>
    </lineage>
</organism>
<name>A0AAP3GVH3_9LACO</name>
<reference evidence="1" key="1">
    <citation type="submission" date="2022-01" db="EMBL/GenBank/DDBJ databases">
        <title>VMRC isolate genome collection.</title>
        <authorList>
            <person name="France M."/>
            <person name="Rutt L."/>
            <person name="Humphrys M."/>
            <person name="Ravel J."/>
        </authorList>
    </citation>
    <scope>NUCLEOTIDE SEQUENCE</scope>
    <source>
        <strain evidence="1">C0127B5</strain>
    </source>
</reference>
<evidence type="ECO:0000313" key="2">
    <source>
        <dbReference type="Proteomes" id="UP001213015"/>
    </source>
</evidence>
<dbReference type="InterPro" id="IPR013324">
    <property type="entry name" value="RNA_pol_sigma_r3/r4-like"/>
</dbReference>
<comment type="caution">
    <text evidence="1">The sequence shown here is derived from an EMBL/GenBank/DDBJ whole genome shotgun (WGS) entry which is preliminary data.</text>
</comment>
<dbReference type="AlphaFoldDB" id="A0AAP3GVH3"/>
<dbReference type="EMBL" id="JAKHLF010000002">
    <property type="protein sequence ID" value="MCZ3844299.1"/>
    <property type="molecule type" value="Genomic_DNA"/>
</dbReference>
<protein>
    <submittedName>
        <fullName evidence="1">Sigma-70 family RNA polymerase sigma factor</fullName>
    </submittedName>
</protein>
<proteinExistence type="predicted"/>